<dbReference type="GO" id="GO:0060271">
    <property type="term" value="P:cilium assembly"/>
    <property type="evidence" value="ECO:0007669"/>
    <property type="project" value="TreeGrafter"/>
</dbReference>
<gene>
    <name evidence="10" type="ORF">PV328_007318</name>
</gene>
<dbReference type="PANTHER" id="PTHR14885">
    <property type="entry name" value="CILIA- AND FLAGELLA-ASSOCIATED PROTEIN 43-RELATED"/>
    <property type="match status" value="1"/>
</dbReference>
<feature type="coiled-coil region" evidence="9">
    <location>
        <begin position="1312"/>
        <end position="1346"/>
    </location>
</feature>
<keyword evidence="4" id="KW-0853">WD repeat</keyword>
<evidence type="ECO:0000256" key="6">
    <source>
        <dbReference type="ARBA" id="ARBA00023054"/>
    </source>
</evidence>
<evidence type="ECO:0000256" key="9">
    <source>
        <dbReference type="SAM" id="Coils"/>
    </source>
</evidence>
<evidence type="ECO:0000313" key="10">
    <source>
        <dbReference type="EMBL" id="KAK0174209.1"/>
    </source>
</evidence>
<keyword evidence="6 9" id="KW-0175">Coiled coil</keyword>
<comment type="subcellular location">
    <subcellularLocation>
        <location evidence="1">Cell projection</location>
        <location evidence="1">Cilium</location>
    </subcellularLocation>
    <subcellularLocation>
        <location evidence="2">Cytoplasm</location>
        <location evidence="2">Cytoskeleton</location>
    </subcellularLocation>
</comment>
<comment type="caution">
    <text evidence="10">The sequence shown here is derived from an EMBL/GenBank/DDBJ whole genome shotgun (WGS) entry which is preliminary data.</text>
</comment>
<evidence type="ECO:0000256" key="8">
    <source>
        <dbReference type="ARBA" id="ARBA00023273"/>
    </source>
</evidence>
<feature type="coiled-coil region" evidence="9">
    <location>
        <begin position="1478"/>
        <end position="1519"/>
    </location>
</feature>
<evidence type="ECO:0000313" key="11">
    <source>
        <dbReference type="Proteomes" id="UP001168990"/>
    </source>
</evidence>
<sequence length="1593" mass="184214">MLNIDTKWVKFGEITSIAFIGKEVIGIASGIHVIFINLNTKDEKIERFNNKERGDGVCCLTGHPVVSMFAIAERRLNPKIFIFTYPEIIKVSSCIYKKAKRLVGYLSSTFAGTEYLITLTSFPDFQLIVWLWKTGENLKVIDTKIEDYIQLITCSPSSPFFLSQLGESSGHIILYEMTVCAKIISLNSASGFMSTAKIVSSSWTYDGNLLLCDDLGNISLFYTDGKRLIDIINSNIQLRPNWRHLVADFRTGVAVVNHESQIHFYRKLAPDRVKSGSPWKFIWKIETRSHPIFIIRHPQRDSLLFCTNRGEIVEISVGDDDVPRMQMISYQGSGYSFLVLINPGGCHAGVIDNFNRLIILETNTGDLLSVISLDHYGTILQAVAHSNLPLIVISTERGKCYFINVSDIMKPVVIKSIYLIEEALDKLKFSMDGSTLGVANLSNKQLFIISDFTSMNLDTLTVLNTTEEIVDFLIYESTCNECLIILVLVKGHPTISIGNHIIIYNLNKLTLETELERIVELPNIFKSLHYGETAFDIIASPFLTKQLHLMKNSTDYKTTALTDAVLLPHHLRDVNINSDSQVLLTFGYDGLVIIKSKTDIMLTINMFESHHRTESGIKFALACIYYNTILCLSGNGNLVALKLSQLISAPNLSLDSRPHNANYCDALRLLTTFTISILSDNNMEMTWVHLKNEEQLDKEREGMAMKRVQILKDLNDLKNQLGKLLDANEKESDDAKLSIATFDLHIEARHEKIKLNDLKKKALMEESEEQIFCHEKLTSYICETYWDSIRVPACSLISLDGKICVNNFTLTVDNAQEEKIQRGLMNSYMEISKKISSNDETSSYSNELKSECFKLENNKIPKINKCDVEEQLVIYGTTSHRWIHDDSSKIFNQFNKDNNYSNLNTINTMTKRRGKQLKVLPRNYVQEYFNNLFEKMRIMKEEEIKLANERIADIYHCLSELKEMFGVKMSVDLDNLHLNWHPSERPQMTITVEDWEVYKRLNDSNGGTKIDWIDEITIEDKKKIPNNLFREKALETMMDGVLEVRWENEIKKSIPKPDCLSKNIENCTEDELEIIRVYENAVNNLDKERLKYKLFLEKKTLHVQDELRNGVKNFNVKLESLYFEQMKVESAIIQENLLYLRESQRHERHLQSIAKIRKIETDELNPTMIEIKKLSEELTIIELTVNETKNRYENLMKREKLLEGKFRGEFPDLKQPMVEHLLRHYKKRPRIGHLTCTSITYLTEMNKCILNGGISEILPQECIDFLQGMQNLDVMPSNLPSQIDSNYWFILCKIRRVKVEIEIRIKSCVVELAEAEQTFLFHQKLIQNAQNRVHQLNETITDIQRRDDNETLLNLDVQLVLKMEQIEIVLSGRSSEFSDAVLVPFDNVLRVNDAIIKAGHNKIVAMNKTIVFRRTIEWQEWHHACLKLTLENLREDLKDLRGVKVTKEIRECLMCHLHVPGPLKDTERRWERNLSATKKRYIRLIENETQQLTNITKQINEWQKKNNQVIDAIDKLKLTNLKLSMLANDEARVKDEKFHQTKLNAIMRRNRLITKIQNNYENLLTLRSQLEQLRLKTYPTLRLKDLTIQDPKN</sequence>
<dbReference type="Proteomes" id="UP001168990">
    <property type="component" value="Unassembled WGS sequence"/>
</dbReference>
<keyword evidence="5" id="KW-0677">Repeat</keyword>
<dbReference type="InterPro" id="IPR015943">
    <property type="entry name" value="WD40/YVTN_repeat-like_dom_sf"/>
</dbReference>
<dbReference type="Gene3D" id="2.130.10.10">
    <property type="entry name" value="YVTN repeat-like/Quinoprotein amine dehydrogenase"/>
    <property type="match status" value="2"/>
</dbReference>
<evidence type="ECO:0000256" key="2">
    <source>
        <dbReference type="ARBA" id="ARBA00004245"/>
    </source>
</evidence>
<reference evidence="10" key="1">
    <citation type="journal article" date="2023" name="bioRxiv">
        <title>Scaffold-level genome assemblies of two parasitoid biocontrol wasps reveal the parthenogenesis mechanism and an associated novel virus.</title>
        <authorList>
            <person name="Inwood S."/>
            <person name="Skelly J."/>
            <person name="Guhlin J."/>
            <person name="Harrop T."/>
            <person name="Goldson S."/>
            <person name="Dearden P."/>
        </authorList>
    </citation>
    <scope>NUCLEOTIDE SEQUENCE</scope>
    <source>
        <strain evidence="10">Irish</strain>
        <tissue evidence="10">Whole body</tissue>
    </source>
</reference>
<evidence type="ECO:0000256" key="5">
    <source>
        <dbReference type="ARBA" id="ARBA00022737"/>
    </source>
</evidence>
<feature type="coiled-coil region" evidence="9">
    <location>
        <begin position="1423"/>
        <end position="1450"/>
    </location>
</feature>
<reference evidence="10" key="2">
    <citation type="submission" date="2023-03" db="EMBL/GenBank/DDBJ databases">
        <authorList>
            <person name="Inwood S.N."/>
            <person name="Skelly J.G."/>
            <person name="Guhlin J."/>
            <person name="Harrop T.W.R."/>
            <person name="Goldson S.G."/>
            <person name="Dearden P.K."/>
        </authorList>
    </citation>
    <scope>NUCLEOTIDE SEQUENCE</scope>
    <source>
        <strain evidence="10">Irish</strain>
        <tissue evidence="10">Whole body</tissue>
    </source>
</reference>
<dbReference type="EMBL" id="JAQQBS010000002">
    <property type="protein sequence ID" value="KAK0174209.1"/>
    <property type="molecule type" value="Genomic_DNA"/>
</dbReference>
<keyword evidence="7" id="KW-0206">Cytoskeleton</keyword>
<keyword evidence="11" id="KW-1185">Reference proteome</keyword>
<organism evidence="10 11">
    <name type="scientific">Microctonus aethiopoides</name>
    <dbReference type="NCBI Taxonomy" id="144406"/>
    <lineage>
        <taxon>Eukaryota</taxon>
        <taxon>Metazoa</taxon>
        <taxon>Ecdysozoa</taxon>
        <taxon>Arthropoda</taxon>
        <taxon>Hexapoda</taxon>
        <taxon>Insecta</taxon>
        <taxon>Pterygota</taxon>
        <taxon>Neoptera</taxon>
        <taxon>Endopterygota</taxon>
        <taxon>Hymenoptera</taxon>
        <taxon>Apocrita</taxon>
        <taxon>Ichneumonoidea</taxon>
        <taxon>Braconidae</taxon>
        <taxon>Euphorinae</taxon>
        <taxon>Microctonus</taxon>
    </lineage>
</organism>
<dbReference type="GO" id="GO:0003341">
    <property type="term" value="P:cilium movement"/>
    <property type="evidence" value="ECO:0007669"/>
    <property type="project" value="UniProtKB-ARBA"/>
</dbReference>
<evidence type="ECO:0000256" key="4">
    <source>
        <dbReference type="ARBA" id="ARBA00022574"/>
    </source>
</evidence>
<accession>A0AA39FQZ7</accession>
<evidence type="ECO:0000256" key="3">
    <source>
        <dbReference type="ARBA" id="ARBA00022490"/>
    </source>
</evidence>
<dbReference type="SUPFAM" id="SSF82171">
    <property type="entry name" value="DPP6 N-terminal domain-like"/>
    <property type="match status" value="1"/>
</dbReference>
<dbReference type="Pfam" id="PF25828">
    <property type="entry name" value="CC_Cfap43"/>
    <property type="match status" value="1"/>
</dbReference>
<protein>
    <recommendedName>
        <fullName evidence="12">Cilia- and flagella-associated protein 43</fullName>
    </recommendedName>
</protein>
<proteinExistence type="predicted"/>
<dbReference type="PANTHER" id="PTHR14885:SF1">
    <property type="entry name" value="CILIA- AND FLAGELLA-ASSOCIATED PROTEIN 43"/>
    <property type="match status" value="1"/>
</dbReference>
<evidence type="ECO:0000256" key="1">
    <source>
        <dbReference type="ARBA" id="ARBA00004138"/>
    </source>
</evidence>
<evidence type="ECO:0008006" key="12">
    <source>
        <dbReference type="Google" id="ProtNLM"/>
    </source>
</evidence>
<keyword evidence="8" id="KW-0966">Cell projection</keyword>
<dbReference type="GO" id="GO:0005930">
    <property type="term" value="C:axoneme"/>
    <property type="evidence" value="ECO:0007669"/>
    <property type="project" value="TreeGrafter"/>
</dbReference>
<feature type="coiled-coil region" evidence="9">
    <location>
        <begin position="1171"/>
        <end position="1205"/>
    </location>
</feature>
<name>A0AA39FQZ7_9HYME</name>
<keyword evidence="3" id="KW-0963">Cytoplasm</keyword>
<evidence type="ECO:0000256" key="7">
    <source>
        <dbReference type="ARBA" id="ARBA00023212"/>
    </source>
</evidence>